<dbReference type="AlphaFoldDB" id="A0A4Y2H1J6"/>
<evidence type="ECO:0000313" key="2">
    <source>
        <dbReference type="Proteomes" id="UP000499080"/>
    </source>
</evidence>
<gene>
    <name evidence="1" type="ORF">AVEN_196708_1</name>
</gene>
<reference evidence="1 2" key="1">
    <citation type="journal article" date="2019" name="Sci. Rep.">
        <title>Orb-weaving spider Araneus ventricosus genome elucidates the spidroin gene catalogue.</title>
        <authorList>
            <person name="Kono N."/>
            <person name="Nakamura H."/>
            <person name="Ohtoshi R."/>
            <person name="Moran D.A.P."/>
            <person name="Shinohara A."/>
            <person name="Yoshida Y."/>
            <person name="Fujiwara M."/>
            <person name="Mori M."/>
            <person name="Tomita M."/>
            <person name="Arakawa K."/>
        </authorList>
    </citation>
    <scope>NUCLEOTIDE SEQUENCE [LARGE SCALE GENOMIC DNA]</scope>
</reference>
<accession>A0A4Y2H1J6</accession>
<comment type="caution">
    <text evidence="1">The sequence shown here is derived from an EMBL/GenBank/DDBJ whole genome shotgun (WGS) entry which is preliminary data.</text>
</comment>
<sequence>MKQCTLCRNFELEFAGVLRKYQWLDICMSVRTGQITSYNPYDQFVYNYPHSRKPPCSVPFGHIAQSQDNLTEARTDMRSIMSPYGNAVYTSFHVYPFN</sequence>
<dbReference type="EMBL" id="BGPR01001625">
    <property type="protein sequence ID" value="GBM58204.1"/>
    <property type="molecule type" value="Genomic_DNA"/>
</dbReference>
<dbReference type="Proteomes" id="UP000499080">
    <property type="component" value="Unassembled WGS sequence"/>
</dbReference>
<evidence type="ECO:0000313" key="1">
    <source>
        <dbReference type="EMBL" id="GBM58204.1"/>
    </source>
</evidence>
<name>A0A4Y2H1J6_ARAVE</name>
<keyword evidence="2" id="KW-1185">Reference proteome</keyword>
<proteinExistence type="predicted"/>
<protein>
    <submittedName>
        <fullName evidence="1">Uncharacterized protein</fullName>
    </submittedName>
</protein>
<organism evidence="1 2">
    <name type="scientific">Araneus ventricosus</name>
    <name type="common">Orbweaver spider</name>
    <name type="synonym">Epeira ventricosa</name>
    <dbReference type="NCBI Taxonomy" id="182803"/>
    <lineage>
        <taxon>Eukaryota</taxon>
        <taxon>Metazoa</taxon>
        <taxon>Ecdysozoa</taxon>
        <taxon>Arthropoda</taxon>
        <taxon>Chelicerata</taxon>
        <taxon>Arachnida</taxon>
        <taxon>Araneae</taxon>
        <taxon>Araneomorphae</taxon>
        <taxon>Entelegynae</taxon>
        <taxon>Araneoidea</taxon>
        <taxon>Araneidae</taxon>
        <taxon>Araneus</taxon>
    </lineage>
</organism>